<accession>A0A0B7H0L3</accession>
<gene>
    <name evidence="1" type="ORF">TPHV1_350012</name>
</gene>
<name>A0A0B7H0L3_TREPH</name>
<dbReference type="GeneID" id="58792188"/>
<evidence type="ECO:0000313" key="1">
    <source>
        <dbReference type="EMBL" id="CEM62456.1"/>
    </source>
</evidence>
<protein>
    <submittedName>
        <fullName evidence="1">Uncharacterized protein</fullName>
    </submittedName>
</protein>
<dbReference type="EMBL" id="CDNC01000029">
    <property type="protein sequence ID" value="CEM62456.1"/>
    <property type="molecule type" value="Genomic_DNA"/>
</dbReference>
<sequence>MELENRKLFSDVLDEVLQIEKDAELETTSTQTLIEAVNTGKLLVPVVGGLVRGKVHC</sequence>
<keyword evidence="2" id="KW-1185">Reference proteome</keyword>
<proteinExistence type="predicted"/>
<organism evidence="1 2">
    <name type="scientific">Treponema phagedenis</name>
    <dbReference type="NCBI Taxonomy" id="162"/>
    <lineage>
        <taxon>Bacteria</taxon>
        <taxon>Pseudomonadati</taxon>
        <taxon>Spirochaetota</taxon>
        <taxon>Spirochaetia</taxon>
        <taxon>Spirochaetales</taxon>
        <taxon>Treponemataceae</taxon>
        <taxon>Treponema</taxon>
    </lineage>
</organism>
<dbReference type="AlphaFoldDB" id="A0A0B7H0L3"/>
<dbReference type="RefSeq" id="WP_156144689.1">
    <property type="nucleotide sequence ID" value="NZ_CDNC01000029.1"/>
</dbReference>
<dbReference type="Proteomes" id="UP000042527">
    <property type="component" value="Unassembled WGS sequence"/>
</dbReference>
<evidence type="ECO:0000313" key="2">
    <source>
        <dbReference type="Proteomes" id="UP000042527"/>
    </source>
</evidence>
<reference evidence="2" key="1">
    <citation type="submission" date="2015-01" db="EMBL/GenBank/DDBJ databases">
        <authorList>
            <person name="Manzoor Shahid"/>
            <person name="Zubair Saima"/>
        </authorList>
    </citation>
    <scope>NUCLEOTIDE SEQUENCE [LARGE SCALE GENOMIC DNA]</scope>
    <source>
        <strain evidence="2">V1</strain>
    </source>
</reference>